<dbReference type="InterPro" id="IPR010723">
    <property type="entry name" value="HemN_C"/>
</dbReference>
<evidence type="ECO:0000256" key="2">
    <source>
        <dbReference type="ARBA" id="ARBA00017228"/>
    </source>
</evidence>
<keyword evidence="3" id="KW-0143">Chaperone</keyword>
<dbReference type="NCBIfam" id="TIGR00539">
    <property type="entry name" value="hemN_rel"/>
    <property type="match status" value="1"/>
</dbReference>
<keyword evidence="3" id="KW-0349">Heme</keyword>
<dbReference type="RefSeq" id="WP_213536005.1">
    <property type="nucleotide sequence ID" value="NZ_BOVQ01000005.1"/>
</dbReference>
<evidence type="ECO:0000256" key="1">
    <source>
        <dbReference type="ARBA" id="ARBA00006100"/>
    </source>
</evidence>
<dbReference type="SFLD" id="SFLDS00029">
    <property type="entry name" value="Radical_SAM"/>
    <property type="match status" value="1"/>
</dbReference>
<dbReference type="PROSITE" id="PS51918">
    <property type="entry name" value="RADICAL_SAM"/>
    <property type="match status" value="1"/>
</dbReference>
<keyword evidence="3" id="KW-0411">Iron-sulfur</keyword>
<dbReference type="InterPro" id="IPR007197">
    <property type="entry name" value="rSAM"/>
</dbReference>
<dbReference type="PANTHER" id="PTHR13932:SF5">
    <property type="entry name" value="RADICAL S-ADENOSYL METHIONINE DOMAIN-CONTAINING PROTEIN 1, MITOCHONDRIAL"/>
    <property type="match status" value="1"/>
</dbReference>
<dbReference type="InterPro" id="IPR006638">
    <property type="entry name" value="Elp3/MiaA/NifB-like_rSAM"/>
</dbReference>
<dbReference type="SFLD" id="SFLDF00562">
    <property type="entry name" value="HemN-like__clustered_with_heat"/>
    <property type="match status" value="1"/>
</dbReference>
<keyword evidence="3" id="KW-0408">Iron</keyword>
<dbReference type="Gene3D" id="3.80.30.20">
    <property type="entry name" value="tm_1862 like domain"/>
    <property type="match status" value="1"/>
</dbReference>
<comment type="similarity">
    <text evidence="1">Belongs to the anaerobic coproporphyrinogen-III oxidase family. HemW subfamily.</text>
</comment>
<keyword evidence="3" id="KW-0479">Metal-binding</keyword>
<organism evidence="5 6">
    <name type="scientific">Lactococcus nasutitermitis</name>
    <dbReference type="NCBI Taxonomy" id="1652957"/>
    <lineage>
        <taxon>Bacteria</taxon>
        <taxon>Bacillati</taxon>
        <taxon>Bacillota</taxon>
        <taxon>Bacilli</taxon>
        <taxon>Lactobacillales</taxon>
        <taxon>Streptococcaceae</taxon>
        <taxon>Lactococcus</taxon>
    </lineage>
</organism>
<sequence length="374" mass="42723">MTEKPTAAYIHIPFCSHICYYCDFAKVLLDGQPVDAYLDALIDEFKSYDIRQLKTLYIGGGTPTVLTAKQLERLLSALTENLDLTALSEFTVEANPSDLSDEVIKVLVNSPVNRISLGVQTFDDKLLRKIGRTHTEEDVYRSIDKLKKAGFENITIDLIYALPGQTMETVKSDVEKFLALDLPHVALYSLILEDHTIFMNRERRGQLHLPNDDKNADMYEYIVDKLNENGYNHYEVSNFGKTGFESQHNLTYWDNAEYYGIGAGASGYLNGIRYKNHGPVHHYLETTNKRVNEEILTQKEMIEEEMFLGLRKKSGVSVKKFEEKFSVSFDELFDSSVKKLIGHGLLYDDRETIRMTDKGFELGNDVFAEFLLDS</sequence>
<evidence type="ECO:0000313" key="6">
    <source>
        <dbReference type="Proteomes" id="UP001595987"/>
    </source>
</evidence>
<keyword evidence="3" id="KW-0004">4Fe-4S</keyword>
<evidence type="ECO:0000256" key="3">
    <source>
        <dbReference type="RuleBase" id="RU364116"/>
    </source>
</evidence>
<keyword evidence="3" id="KW-0963">Cytoplasm</keyword>
<feature type="domain" description="Radical SAM core" evidence="4">
    <location>
        <begin position="1"/>
        <end position="232"/>
    </location>
</feature>
<dbReference type="SFLD" id="SFLDF00288">
    <property type="entry name" value="HemN-like__clustered_with_nucl"/>
    <property type="match status" value="1"/>
</dbReference>
<dbReference type="SMART" id="SM00729">
    <property type="entry name" value="Elp3"/>
    <property type="match status" value="1"/>
</dbReference>
<dbReference type="InterPro" id="IPR058240">
    <property type="entry name" value="rSAM_sf"/>
</dbReference>
<dbReference type="CDD" id="cd01335">
    <property type="entry name" value="Radical_SAM"/>
    <property type="match status" value="1"/>
</dbReference>
<proteinExistence type="inferred from homology"/>
<reference evidence="6" key="1">
    <citation type="journal article" date="2019" name="Int. J. Syst. Evol. Microbiol.">
        <title>The Global Catalogue of Microorganisms (GCM) 10K type strain sequencing project: providing services to taxonomists for standard genome sequencing and annotation.</title>
        <authorList>
            <consortium name="The Broad Institute Genomics Platform"/>
            <consortium name="The Broad Institute Genome Sequencing Center for Infectious Disease"/>
            <person name="Wu L."/>
            <person name="Ma J."/>
        </authorList>
    </citation>
    <scope>NUCLEOTIDE SEQUENCE [LARGE SCALE GENOMIC DNA]</scope>
    <source>
        <strain evidence="6">CCUG 63287</strain>
    </source>
</reference>
<comment type="subcellular location">
    <subcellularLocation>
        <location evidence="3">Cytoplasm</location>
    </subcellularLocation>
</comment>
<dbReference type="PANTHER" id="PTHR13932">
    <property type="entry name" value="COPROPORPHYRINIGEN III OXIDASE"/>
    <property type="match status" value="1"/>
</dbReference>
<protein>
    <recommendedName>
        <fullName evidence="2 3">Heme chaperone HemW</fullName>
    </recommendedName>
</protein>
<dbReference type="SFLD" id="SFLDG01065">
    <property type="entry name" value="anaerobic_coproporphyrinogen-I"/>
    <property type="match status" value="1"/>
</dbReference>
<comment type="function">
    <text evidence="3">Probably acts as a heme chaperone, transferring heme to an unknown acceptor. Binds one molecule of heme per monomer, possibly covalently. Binds 1 [4Fe-4S] cluster. The cluster is coordinated with 3 cysteines and an exchangeable S-adenosyl-L-methionine.</text>
</comment>
<evidence type="ECO:0000313" key="5">
    <source>
        <dbReference type="EMBL" id="MFC4652565.1"/>
    </source>
</evidence>
<comment type="caution">
    <text evidence="5">The sequence shown here is derived from an EMBL/GenBank/DDBJ whole genome shotgun (WGS) entry which is preliminary data.</text>
</comment>
<dbReference type="Pfam" id="PF04055">
    <property type="entry name" value="Radical_SAM"/>
    <property type="match status" value="1"/>
</dbReference>
<keyword evidence="6" id="KW-1185">Reference proteome</keyword>
<gene>
    <name evidence="5" type="primary">hemW</name>
    <name evidence="5" type="ORF">ACFO26_06550</name>
</gene>
<dbReference type="Proteomes" id="UP001595987">
    <property type="component" value="Unassembled WGS sequence"/>
</dbReference>
<dbReference type="InterPro" id="IPR023404">
    <property type="entry name" value="rSAM_horseshoe"/>
</dbReference>
<dbReference type="EMBL" id="JBHSGD010000005">
    <property type="protein sequence ID" value="MFC4652565.1"/>
    <property type="molecule type" value="Genomic_DNA"/>
</dbReference>
<evidence type="ECO:0000259" key="4">
    <source>
        <dbReference type="PROSITE" id="PS51918"/>
    </source>
</evidence>
<dbReference type="Pfam" id="PF06969">
    <property type="entry name" value="HemN_C"/>
    <property type="match status" value="1"/>
</dbReference>
<accession>A0ABV9JGE6</accession>
<keyword evidence="3" id="KW-0949">S-adenosyl-L-methionine</keyword>
<dbReference type="SFLD" id="SFLDG01082">
    <property type="entry name" value="B12-binding_domain_containing"/>
    <property type="match status" value="1"/>
</dbReference>
<dbReference type="InterPro" id="IPR034505">
    <property type="entry name" value="Coproporphyrinogen-III_oxidase"/>
</dbReference>
<dbReference type="InterPro" id="IPR004559">
    <property type="entry name" value="HemW-like"/>
</dbReference>
<name>A0ABV9JGE6_9LACT</name>
<dbReference type="SUPFAM" id="SSF102114">
    <property type="entry name" value="Radical SAM enzymes"/>
    <property type="match status" value="1"/>
</dbReference>